<dbReference type="EMBL" id="JAPFGC010000002">
    <property type="protein sequence ID" value="MDA0177854.1"/>
    <property type="molecule type" value="Genomic_DNA"/>
</dbReference>
<evidence type="ECO:0008006" key="4">
    <source>
        <dbReference type="Google" id="ProtNLM"/>
    </source>
</evidence>
<dbReference type="Proteomes" id="UP001149142">
    <property type="component" value="Unassembled WGS sequence"/>
</dbReference>
<sequence length="138" mass="15949">MKKVLTLLLSLVALSCSLDDENNVIENYHVEILPIESAIVPESFNYGEEHEITVTYLRPNSCHAFNDFYYVKDNNERTVAIMSTVLDNNQNCLELNDEQQRTFTLEATQTENYVFKFWQGEDDSGNDTYLIIEVPVNQ</sequence>
<keyword evidence="3" id="KW-1185">Reference proteome</keyword>
<proteinExistence type="predicted"/>
<evidence type="ECO:0000256" key="1">
    <source>
        <dbReference type="SAM" id="SignalP"/>
    </source>
</evidence>
<evidence type="ECO:0000313" key="2">
    <source>
        <dbReference type="EMBL" id="MDA0177854.1"/>
    </source>
</evidence>
<evidence type="ECO:0000313" key="3">
    <source>
        <dbReference type="Proteomes" id="UP001149142"/>
    </source>
</evidence>
<gene>
    <name evidence="2" type="ORF">OOZ35_10160</name>
</gene>
<accession>A0ABT4S1B0</accession>
<feature type="chain" id="PRO_5047060213" description="Lipoprotein" evidence="1">
    <location>
        <begin position="19"/>
        <end position="138"/>
    </location>
</feature>
<feature type="signal peptide" evidence="1">
    <location>
        <begin position="1"/>
        <end position="18"/>
    </location>
</feature>
<dbReference type="RefSeq" id="WP_270005608.1">
    <property type="nucleotide sequence ID" value="NZ_JAPFGC010000002.1"/>
</dbReference>
<keyword evidence="1" id="KW-0732">Signal</keyword>
<comment type="caution">
    <text evidence="2">The sequence shown here is derived from an EMBL/GenBank/DDBJ whole genome shotgun (WGS) entry which is preliminary data.</text>
</comment>
<dbReference type="PROSITE" id="PS51257">
    <property type="entry name" value="PROKAR_LIPOPROTEIN"/>
    <property type="match status" value="1"/>
</dbReference>
<organism evidence="2 3">
    <name type="scientific">Mesoflavibacter profundi</name>
    <dbReference type="NCBI Taxonomy" id="2708110"/>
    <lineage>
        <taxon>Bacteria</taxon>
        <taxon>Pseudomonadati</taxon>
        <taxon>Bacteroidota</taxon>
        <taxon>Flavobacteriia</taxon>
        <taxon>Flavobacteriales</taxon>
        <taxon>Flavobacteriaceae</taxon>
        <taxon>Mesoflavibacter</taxon>
    </lineage>
</organism>
<reference evidence="2" key="1">
    <citation type="submission" date="2022-11" db="EMBL/GenBank/DDBJ databases">
        <title>Refractory cell wall polysaccharides provide important carbon source for microbial heterotrophs in the hadal ocean.</title>
        <authorList>
            <person name="Zhu X."/>
        </authorList>
    </citation>
    <scope>NUCLEOTIDE SEQUENCE</scope>
    <source>
        <strain evidence="2">MTRN7</strain>
    </source>
</reference>
<name>A0ABT4S1B0_9FLAO</name>
<protein>
    <recommendedName>
        <fullName evidence="4">Lipoprotein</fullName>
    </recommendedName>
</protein>